<evidence type="ECO:0000313" key="1">
    <source>
        <dbReference type="EMBL" id="SDR54959.1"/>
    </source>
</evidence>
<evidence type="ECO:0000313" key="2">
    <source>
        <dbReference type="Proteomes" id="UP000183487"/>
    </source>
</evidence>
<protein>
    <submittedName>
        <fullName evidence="1">Uncharacterized protein</fullName>
    </submittedName>
</protein>
<dbReference type="OrthoDB" id="9024533at2"/>
<keyword evidence="2" id="KW-1185">Reference proteome</keyword>
<name>A0A1H1JYY5_9BURK</name>
<sequence length="61" mass="6765">MNLKQHMHTRTETITVAVRPGIARVGNTHTYVLNGTLMRDVLVDGKWVTHLASIPLDSRAA</sequence>
<organism evidence="1 2">
    <name type="scientific">Paraburkholderia fungorum</name>
    <dbReference type="NCBI Taxonomy" id="134537"/>
    <lineage>
        <taxon>Bacteria</taxon>
        <taxon>Pseudomonadati</taxon>
        <taxon>Pseudomonadota</taxon>
        <taxon>Betaproteobacteria</taxon>
        <taxon>Burkholderiales</taxon>
        <taxon>Burkholderiaceae</taxon>
        <taxon>Paraburkholderia</taxon>
    </lineage>
</organism>
<dbReference type="AlphaFoldDB" id="A0A1H1JYY5"/>
<proteinExistence type="predicted"/>
<gene>
    <name evidence="1" type="ORF">SAMN05443245_7550</name>
</gene>
<dbReference type="Proteomes" id="UP000183487">
    <property type="component" value="Unassembled WGS sequence"/>
</dbReference>
<accession>A0A1H1JYY5</accession>
<dbReference type="RefSeq" id="WP_074774440.1">
    <property type="nucleotide sequence ID" value="NZ_FNKP01000004.1"/>
</dbReference>
<reference evidence="2" key="1">
    <citation type="submission" date="2016-10" db="EMBL/GenBank/DDBJ databases">
        <authorList>
            <person name="Varghese N."/>
        </authorList>
    </citation>
    <scope>NUCLEOTIDE SEQUENCE [LARGE SCALE GENOMIC DNA]</scope>
    <source>
        <strain evidence="2">GAS106B</strain>
    </source>
</reference>
<dbReference type="EMBL" id="FNKP01000004">
    <property type="protein sequence ID" value="SDR54959.1"/>
    <property type="molecule type" value="Genomic_DNA"/>
</dbReference>